<dbReference type="InterPro" id="IPR001747">
    <property type="entry name" value="Vitellogenin_N"/>
</dbReference>
<evidence type="ECO:0000256" key="2">
    <source>
        <dbReference type="PROSITE-ProRule" id="PRU00557"/>
    </source>
</evidence>
<dbReference type="SMART" id="SM00638">
    <property type="entry name" value="LPD_N"/>
    <property type="match status" value="1"/>
</dbReference>
<dbReference type="PANTHER" id="PTHR23345">
    <property type="entry name" value="VITELLOGENIN-RELATED"/>
    <property type="match status" value="1"/>
</dbReference>
<dbReference type="PANTHER" id="PTHR23345:SF33">
    <property type="entry name" value="CROSSVEINLESS D"/>
    <property type="match status" value="1"/>
</dbReference>
<dbReference type="SUPFAM" id="SSF56968">
    <property type="entry name" value="Lipovitellin-phosvitin complex, beta-sheet shell regions"/>
    <property type="match status" value="1"/>
</dbReference>
<sequence length="1491" mass="169818">MRLSCIIVAHFPHGKTVTYKYRADAKAGMMNPAPFASQFGIEGLLHVKHDVTDPTLRHAYYVALTDVKHALHNGHNIDHLSVTQPIHDLSKDIEIPFLIVYDEVGHFQGMKLKEGESTWSQNIKKSIGSMLQLDLSKIHVQTPMEHHSFITHEETIHGNCQVAYNVHTKDQMHPTSGNVFVVKKIHEPMNCTHFTHQVFNHVEPEKCYVEEEEGMTTASKRVFEIEDQGNEILIRKLIGHGVINYFPWMAQSEAHYILTNQTLILDNVATVNEVQLPVVDFQNVPITREMFFTKPQTQYVPQADVDITQGRHVVNLNDLTAKLRKMLDEAAGYLKESHIEKRQPDWKHGQTINRLLHVMSFMNVESLKQVFSELQNTKDPKEIVMRNIFLEIMPNVGTTAACLFTRNVVRQKMVPDMIARFMLAHLPMHVKVPSTELLLQMEELLHLGDSVNSGVKEASILCFASLVHRTFKTLSPNDLLLKRYLQLFMEHIKNEPTYQMKALYLMAMKNVRLINILNVLEPIVKGEVMYSEKPASIRLLAIWAIQNVVVHHPDYAYRLLWPILSDVTLPLAMRIVSYDVLMHQLPHAGRLMSIYWFMVNEKDEHLYNYHVETIKGLANSVEPCLTPVCEMARKMLPFTRIRQVVGPLSTKVHVDYKDTKYGHGEAVKASLILHQSTGYPYVGSVEHFTTVARKPVSQWGLQWHIENLSGVVNSVKNEMTGKNVQKITRDNVREVLATAAADMPKMKDVNIHVVLTKNHNVVFVYHINSHQWLSVLKHLKEWKQFFVKQTEIINLQTIAYMNLFEMHVPTDLGVPAVLTTRIPSFNSLKLNAFLSEDENLLSLKLKAKFMRWMHGEYAMTIYNPISDVWHSTRRTMSEDVLLPLEMNVGYNRETKSLKVSVPRLPFTEYSAAGILTSAKSYVTIAHDESDLLKDSCDTCRHQELVTKVVNPKINEHTYDSKDTGLKFTMAVFDCEGTATPVSPISEWLDVLRVENKNTMGYKLVQLIMGVRQSMMNNVISGQGKSCSNLIRIEPSLVYPTSAVDLTTKVTTQDLDSSHETLHFFSNKRISVRVTMDAKAASTNESVKLWDMNMHIVLSQEHVNNSMNVVVTRTTPGEKNLKICMEAVKDYKSTTTDLLNVDIGQKETNTKVTVTMGQTQGEQCVRDEMDVVLNIKGEVSEEQQKHIVQDREHSMCTQHMQNPLYQGSHVPKTWDCIQQALLHSSLRKYTTSMTMRRVPPLVVSTVNIMQDVLRGLSFPYVHYSLNHADSGNMNMVMEYPYLTDVLDATVITPTYSYELVNLPFGHNIWNILMDNSHYSVTDLYKFVNGYTKACTIYPQVVLTFDNGTIPYVVPDKWTLISGDHVDHTYSVFVKLVQNNKLAMKFFVGPHEMTVMPGDTGEMVSVNNNVIENHRKGVMVPENTPDSYAIRLTRAYSHLMIDSKVVPVQVYCAPNSVSVLLETVLQGQVTGMCGHMDGTHESVLPKIYSVLHL</sequence>
<dbReference type="InterPro" id="IPR015819">
    <property type="entry name" value="Lipid_transp_b-sht_shell"/>
</dbReference>
<evidence type="ECO:0000313" key="4">
    <source>
        <dbReference type="EMBL" id="KOC66503.1"/>
    </source>
</evidence>
<dbReference type="InterPro" id="IPR015816">
    <property type="entry name" value="Vitellinogen_b-sht_N"/>
</dbReference>
<dbReference type="SMART" id="SM01169">
    <property type="entry name" value="DUF1943"/>
    <property type="match status" value="1"/>
</dbReference>
<organism evidence="4 5">
    <name type="scientific">Habropoda laboriosa</name>
    <dbReference type="NCBI Taxonomy" id="597456"/>
    <lineage>
        <taxon>Eukaryota</taxon>
        <taxon>Metazoa</taxon>
        <taxon>Ecdysozoa</taxon>
        <taxon>Arthropoda</taxon>
        <taxon>Hexapoda</taxon>
        <taxon>Insecta</taxon>
        <taxon>Pterygota</taxon>
        <taxon>Neoptera</taxon>
        <taxon>Endopterygota</taxon>
        <taxon>Hymenoptera</taxon>
        <taxon>Apocrita</taxon>
        <taxon>Aculeata</taxon>
        <taxon>Apoidea</taxon>
        <taxon>Anthophila</taxon>
        <taxon>Apidae</taxon>
        <taxon>Habropoda</taxon>
    </lineage>
</organism>
<comment type="caution">
    <text evidence="2">Lacks conserved residue(s) required for the propagation of feature annotation.</text>
</comment>
<dbReference type="STRING" id="597456.A0A0L7R6M9"/>
<dbReference type="Gene3D" id="2.30.230.10">
    <property type="entry name" value="Lipovitellin, beta-sheet shell regions, chain A"/>
    <property type="match status" value="1"/>
</dbReference>
<protein>
    <submittedName>
        <fullName evidence="4">Vitellogenin</fullName>
    </submittedName>
</protein>
<dbReference type="Proteomes" id="UP000053825">
    <property type="component" value="Unassembled WGS sequence"/>
</dbReference>
<keyword evidence="5" id="KW-1185">Reference proteome</keyword>
<dbReference type="OrthoDB" id="5956066at2759"/>
<dbReference type="Pfam" id="PF01347">
    <property type="entry name" value="Vitellogenin_N"/>
    <property type="match status" value="1"/>
</dbReference>
<dbReference type="GO" id="GO:0005319">
    <property type="term" value="F:lipid transporter activity"/>
    <property type="evidence" value="ECO:0007669"/>
    <property type="project" value="InterPro"/>
</dbReference>
<dbReference type="InterPro" id="IPR015255">
    <property type="entry name" value="Vitellinogen_open_b-sht"/>
</dbReference>
<feature type="domain" description="Vitellogenin" evidence="3">
    <location>
        <begin position="11"/>
        <end position="685"/>
    </location>
</feature>
<dbReference type="InterPro" id="IPR011030">
    <property type="entry name" value="Lipovitellin_superhlx_dom"/>
</dbReference>
<dbReference type="InterPro" id="IPR050733">
    <property type="entry name" value="Vitellogenin/Apolipophorin"/>
</dbReference>
<accession>A0A0L7R6M9</accession>
<gene>
    <name evidence="4" type="ORF">WH47_08896</name>
</gene>
<evidence type="ECO:0000256" key="1">
    <source>
        <dbReference type="ARBA" id="ARBA00022729"/>
    </source>
</evidence>
<dbReference type="SUPFAM" id="SSF48431">
    <property type="entry name" value="Lipovitellin-phosvitin complex, superhelical domain"/>
    <property type="match status" value="1"/>
</dbReference>
<dbReference type="Gene3D" id="1.25.10.20">
    <property type="entry name" value="Vitellinogen, superhelical"/>
    <property type="match status" value="1"/>
</dbReference>
<dbReference type="PROSITE" id="PS51211">
    <property type="entry name" value="VITELLOGENIN"/>
    <property type="match status" value="1"/>
</dbReference>
<keyword evidence="1" id="KW-0732">Signal</keyword>
<name>A0A0L7R6M9_9HYME</name>
<dbReference type="EMBL" id="KQ414646">
    <property type="protein sequence ID" value="KOC66503.1"/>
    <property type="molecule type" value="Genomic_DNA"/>
</dbReference>
<evidence type="ECO:0000259" key="3">
    <source>
        <dbReference type="PROSITE" id="PS51211"/>
    </source>
</evidence>
<reference evidence="4 5" key="1">
    <citation type="submission" date="2015-07" db="EMBL/GenBank/DDBJ databases">
        <title>The genome of Habropoda laboriosa.</title>
        <authorList>
            <person name="Pan H."/>
            <person name="Kapheim K."/>
        </authorList>
    </citation>
    <scope>NUCLEOTIDE SEQUENCE [LARGE SCALE GENOMIC DNA]</scope>
    <source>
        <strain evidence="4">0110345459</strain>
    </source>
</reference>
<proteinExistence type="predicted"/>
<evidence type="ECO:0000313" key="5">
    <source>
        <dbReference type="Proteomes" id="UP000053825"/>
    </source>
</evidence>